<evidence type="ECO:0000313" key="3">
    <source>
        <dbReference type="Proteomes" id="UP000322699"/>
    </source>
</evidence>
<feature type="signal peptide" evidence="1">
    <location>
        <begin position="1"/>
        <end position="26"/>
    </location>
</feature>
<sequence length="251" mass="27009" precursor="true">MNTRIYSAAIAALIACMTIAPTTASAAEVIAFWDFNDGFDVDDNIPQIVHAATLGNGTIYQQRADTDGNGGGGFAFSSTDPLVNAVEGKSMTWDDISKSGDNDAEFFITTSTFGFKDIMIRFDVEGNDEGGFAEYDFVYALNPLIDVTNPGDVVGTIKDFDSNGNIDIFNNQPIATNALFEPISIDLSGITDLNNQSLLVFRFDDFDGNDSVSFDNILITGTVIPEPTSTAMLLAVAGVVGMRRKRNSFRS</sequence>
<dbReference type="Proteomes" id="UP000322699">
    <property type="component" value="Unassembled WGS sequence"/>
</dbReference>
<dbReference type="NCBIfam" id="TIGR02595">
    <property type="entry name" value="PEP_CTERM"/>
    <property type="match status" value="1"/>
</dbReference>
<keyword evidence="1" id="KW-0732">Signal</keyword>
<dbReference type="EMBL" id="VRLW01000001">
    <property type="protein sequence ID" value="KAA1260053.1"/>
    <property type="molecule type" value="Genomic_DNA"/>
</dbReference>
<feature type="chain" id="PRO_5022808662" description="PEP-CTERM protein-sorting domain-containing protein" evidence="1">
    <location>
        <begin position="27"/>
        <end position="251"/>
    </location>
</feature>
<evidence type="ECO:0008006" key="4">
    <source>
        <dbReference type="Google" id="ProtNLM"/>
    </source>
</evidence>
<evidence type="ECO:0000256" key="1">
    <source>
        <dbReference type="SAM" id="SignalP"/>
    </source>
</evidence>
<dbReference type="InterPro" id="IPR013424">
    <property type="entry name" value="Ice-binding_C"/>
</dbReference>
<protein>
    <recommendedName>
        <fullName evidence="4">PEP-CTERM protein-sorting domain-containing protein</fullName>
    </recommendedName>
</protein>
<evidence type="ECO:0000313" key="2">
    <source>
        <dbReference type="EMBL" id="KAA1260053.1"/>
    </source>
</evidence>
<proteinExistence type="predicted"/>
<organism evidence="2 3">
    <name type="scientific">Rubripirellula obstinata</name>
    <dbReference type="NCBI Taxonomy" id="406547"/>
    <lineage>
        <taxon>Bacteria</taxon>
        <taxon>Pseudomonadati</taxon>
        <taxon>Planctomycetota</taxon>
        <taxon>Planctomycetia</taxon>
        <taxon>Pirellulales</taxon>
        <taxon>Pirellulaceae</taxon>
        <taxon>Rubripirellula</taxon>
    </lineage>
</organism>
<dbReference type="OrthoDB" id="275044at2"/>
<accession>A0A5B1CKY4</accession>
<comment type="caution">
    <text evidence="2">The sequence shown here is derived from an EMBL/GenBank/DDBJ whole genome shotgun (WGS) entry which is preliminary data.</text>
</comment>
<reference evidence="2 3" key="1">
    <citation type="submission" date="2019-08" db="EMBL/GenBank/DDBJ databases">
        <title>Deep-cultivation of Planctomycetes and their phenomic and genomic characterization uncovers novel biology.</title>
        <authorList>
            <person name="Wiegand S."/>
            <person name="Jogler M."/>
            <person name="Boedeker C."/>
            <person name="Pinto D."/>
            <person name="Vollmers J."/>
            <person name="Rivas-Marin E."/>
            <person name="Kohn T."/>
            <person name="Peeters S.H."/>
            <person name="Heuer A."/>
            <person name="Rast P."/>
            <person name="Oberbeckmann S."/>
            <person name="Bunk B."/>
            <person name="Jeske O."/>
            <person name="Meyerdierks A."/>
            <person name="Storesund J.E."/>
            <person name="Kallscheuer N."/>
            <person name="Luecker S."/>
            <person name="Lage O.M."/>
            <person name="Pohl T."/>
            <person name="Merkel B.J."/>
            <person name="Hornburger P."/>
            <person name="Mueller R.-W."/>
            <person name="Bruemmer F."/>
            <person name="Labrenz M."/>
            <person name="Spormann A.M."/>
            <person name="Op Den Camp H."/>
            <person name="Overmann J."/>
            <person name="Amann R."/>
            <person name="Jetten M.S.M."/>
            <person name="Mascher T."/>
            <person name="Medema M.H."/>
            <person name="Devos D.P."/>
            <person name="Kaster A.-K."/>
            <person name="Ovreas L."/>
            <person name="Rohde M."/>
            <person name="Galperin M.Y."/>
            <person name="Jogler C."/>
        </authorList>
    </citation>
    <scope>NUCLEOTIDE SEQUENCE [LARGE SCALE GENOMIC DNA]</scope>
    <source>
        <strain evidence="2 3">LF1</strain>
    </source>
</reference>
<gene>
    <name evidence="2" type="ORF">LF1_25920</name>
</gene>
<keyword evidence="3" id="KW-1185">Reference proteome</keyword>
<dbReference type="RefSeq" id="WP_068258999.1">
    <property type="nucleotide sequence ID" value="NZ_LWSK01000008.1"/>
</dbReference>
<dbReference type="PROSITE" id="PS51257">
    <property type="entry name" value="PROKAR_LIPOPROTEIN"/>
    <property type="match status" value="1"/>
</dbReference>
<name>A0A5B1CKY4_9BACT</name>
<dbReference type="AlphaFoldDB" id="A0A5B1CKY4"/>